<evidence type="ECO:0000313" key="1">
    <source>
        <dbReference type="EMBL" id="THF76770.1"/>
    </source>
</evidence>
<protein>
    <submittedName>
        <fullName evidence="1">Uncharacterized protein</fullName>
    </submittedName>
</protein>
<comment type="caution">
    <text evidence="1">The sequence shown here is derived from an EMBL/GenBank/DDBJ whole genome shotgun (WGS) entry which is preliminary data.</text>
</comment>
<dbReference type="Gene3D" id="3.10.129.10">
    <property type="entry name" value="Hotdog Thioesterase"/>
    <property type="match status" value="1"/>
</dbReference>
<reference evidence="1 2" key="1">
    <citation type="submission" date="2019-04" db="EMBL/GenBank/DDBJ databases">
        <title>Bacillus sediminilitoris sp. nov., isolated from a tidal flat sediment on the East China Sea.</title>
        <authorList>
            <person name="Wei Y."/>
            <person name="Mao H."/>
            <person name="Fang J."/>
        </authorList>
    </citation>
    <scope>NUCLEOTIDE SEQUENCE [LARGE SCALE GENOMIC DNA]</scope>
    <source>
        <strain evidence="1 2">DSL-17</strain>
    </source>
</reference>
<dbReference type="EMBL" id="SSNT01000018">
    <property type="protein sequence ID" value="THF76770.1"/>
    <property type="molecule type" value="Genomic_DNA"/>
</dbReference>
<sequence length="113" mass="13287">MKKVTTIVTITEEMVQNYEAIVGKQNRLPPTFPMILYRYIKVPWEFQAAPIHRKQTCECFKELFSGESYRCVVTLEQEIQKGKYMFYTQSLVGYNKEGSECFRCVSELVVRLP</sequence>
<proteinExistence type="predicted"/>
<dbReference type="InterPro" id="IPR029069">
    <property type="entry name" value="HotDog_dom_sf"/>
</dbReference>
<accession>A0A4S4BPD7</accession>
<gene>
    <name evidence="1" type="ORF">E6W99_20460</name>
</gene>
<dbReference type="Proteomes" id="UP000310334">
    <property type="component" value="Unassembled WGS sequence"/>
</dbReference>
<dbReference type="RefSeq" id="WP_136357286.1">
    <property type="nucleotide sequence ID" value="NZ_CP046266.1"/>
</dbReference>
<evidence type="ECO:0000313" key="2">
    <source>
        <dbReference type="Proteomes" id="UP000310334"/>
    </source>
</evidence>
<keyword evidence="2" id="KW-1185">Reference proteome</keyword>
<dbReference type="AlphaFoldDB" id="A0A4S4BPD7"/>
<organism evidence="1 2">
    <name type="scientific">Metabacillus sediminilitoris</name>
    <dbReference type="NCBI Taxonomy" id="2567941"/>
    <lineage>
        <taxon>Bacteria</taxon>
        <taxon>Bacillati</taxon>
        <taxon>Bacillota</taxon>
        <taxon>Bacilli</taxon>
        <taxon>Bacillales</taxon>
        <taxon>Bacillaceae</taxon>
        <taxon>Metabacillus</taxon>
    </lineage>
</organism>
<dbReference type="OrthoDB" id="160199at2"/>
<name>A0A4S4BPD7_9BACI</name>
<dbReference type="SUPFAM" id="SSF54637">
    <property type="entry name" value="Thioesterase/thiol ester dehydrase-isomerase"/>
    <property type="match status" value="1"/>
</dbReference>